<organism evidence="1 2">
    <name type="scientific">Fusarium decemcellulare</name>
    <dbReference type="NCBI Taxonomy" id="57161"/>
    <lineage>
        <taxon>Eukaryota</taxon>
        <taxon>Fungi</taxon>
        <taxon>Dikarya</taxon>
        <taxon>Ascomycota</taxon>
        <taxon>Pezizomycotina</taxon>
        <taxon>Sordariomycetes</taxon>
        <taxon>Hypocreomycetidae</taxon>
        <taxon>Hypocreales</taxon>
        <taxon>Nectriaceae</taxon>
        <taxon>Fusarium</taxon>
        <taxon>Fusarium decemcellulare species complex</taxon>
    </lineage>
</organism>
<gene>
    <name evidence="1" type="ORF">NM208_g5645</name>
</gene>
<accession>A0ACC1SGE9</accession>
<protein>
    <submittedName>
        <fullName evidence="1">Uncharacterized protein</fullName>
    </submittedName>
</protein>
<proteinExistence type="predicted"/>
<comment type="caution">
    <text evidence="1">The sequence shown here is derived from an EMBL/GenBank/DDBJ whole genome shotgun (WGS) entry which is preliminary data.</text>
</comment>
<sequence length="102" mass="11218">MKFTILLLTVAPLSTLALPKDFRFPPCAAKCVQENLPKIGEEAITNPGHLCRSQPFLSKIERCFNLNCPIEQYRLAAIAIQHSCSGIGAALKFDDRTLCVVS</sequence>
<evidence type="ECO:0000313" key="2">
    <source>
        <dbReference type="Proteomes" id="UP001148629"/>
    </source>
</evidence>
<dbReference type="Proteomes" id="UP001148629">
    <property type="component" value="Unassembled WGS sequence"/>
</dbReference>
<keyword evidence="2" id="KW-1185">Reference proteome</keyword>
<dbReference type="EMBL" id="JANRMS010000482">
    <property type="protein sequence ID" value="KAJ3539054.1"/>
    <property type="molecule type" value="Genomic_DNA"/>
</dbReference>
<name>A0ACC1SGE9_9HYPO</name>
<evidence type="ECO:0000313" key="1">
    <source>
        <dbReference type="EMBL" id="KAJ3539054.1"/>
    </source>
</evidence>
<reference evidence="1" key="1">
    <citation type="submission" date="2022-08" db="EMBL/GenBank/DDBJ databases">
        <title>Genome Sequence of Fusarium decemcellulare.</title>
        <authorList>
            <person name="Buettner E."/>
        </authorList>
    </citation>
    <scope>NUCLEOTIDE SEQUENCE</scope>
    <source>
        <strain evidence="1">Babe19</strain>
    </source>
</reference>